<evidence type="ECO:0000259" key="1">
    <source>
        <dbReference type="Pfam" id="PF00646"/>
    </source>
</evidence>
<reference evidence="2 3" key="1">
    <citation type="journal article" date="2021" name="Nat. Plants">
        <title>The Taxus genome provides insights into paclitaxel biosynthesis.</title>
        <authorList>
            <person name="Xiong X."/>
            <person name="Gou J."/>
            <person name="Liao Q."/>
            <person name="Li Y."/>
            <person name="Zhou Q."/>
            <person name="Bi G."/>
            <person name="Li C."/>
            <person name="Du R."/>
            <person name="Wang X."/>
            <person name="Sun T."/>
            <person name="Guo L."/>
            <person name="Liang H."/>
            <person name="Lu P."/>
            <person name="Wu Y."/>
            <person name="Zhang Z."/>
            <person name="Ro D.K."/>
            <person name="Shang Y."/>
            <person name="Huang S."/>
            <person name="Yan J."/>
        </authorList>
    </citation>
    <scope>NUCLEOTIDE SEQUENCE [LARGE SCALE GENOMIC DNA]</scope>
    <source>
        <strain evidence="2">Ta-2019</strain>
    </source>
</reference>
<dbReference type="InterPro" id="IPR001810">
    <property type="entry name" value="F-box_dom"/>
</dbReference>
<dbReference type="SUPFAM" id="SSF81383">
    <property type="entry name" value="F-box domain"/>
    <property type="match status" value="1"/>
</dbReference>
<name>A0AA38LEF4_TAXCH</name>
<feature type="non-terminal residue" evidence="2">
    <location>
        <position position="534"/>
    </location>
</feature>
<feature type="domain" description="F-box" evidence="1">
    <location>
        <begin position="10"/>
        <end position="52"/>
    </location>
</feature>
<keyword evidence="3" id="KW-1185">Reference proteome</keyword>
<dbReference type="Gene3D" id="3.80.10.10">
    <property type="entry name" value="Ribonuclease Inhibitor"/>
    <property type="match status" value="2"/>
</dbReference>
<dbReference type="EMBL" id="JAHRHJ020000004">
    <property type="protein sequence ID" value="KAH9318052.1"/>
    <property type="molecule type" value="Genomic_DNA"/>
</dbReference>
<dbReference type="Pfam" id="PF00646">
    <property type="entry name" value="F-box"/>
    <property type="match status" value="1"/>
</dbReference>
<organism evidence="2 3">
    <name type="scientific">Taxus chinensis</name>
    <name type="common">Chinese yew</name>
    <name type="synonym">Taxus wallichiana var. chinensis</name>
    <dbReference type="NCBI Taxonomy" id="29808"/>
    <lineage>
        <taxon>Eukaryota</taxon>
        <taxon>Viridiplantae</taxon>
        <taxon>Streptophyta</taxon>
        <taxon>Embryophyta</taxon>
        <taxon>Tracheophyta</taxon>
        <taxon>Spermatophyta</taxon>
        <taxon>Pinopsida</taxon>
        <taxon>Pinidae</taxon>
        <taxon>Conifers II</taxon>
        <taxon>Cupressales</taxon>
        <taxon>Taxaceae</taxon>
        <taxon>Taxus</taxon>
    </lineage>
</organism>
<dbReference type="AlphaFoldDB" id="A0AA38LEF4"/>
<dbReference type="SMART" id="SM00367">
    <property type="entry name" value="LRR_CC"/>
    <property type="match status" value="5"/>
</dbReference>
<comment type="caution">
    <text evidence="2">The sequence shown here is derived from an EMBL/GenBank/DDBJ whole genome shotgun (WGS) entry which is preliminary data.</text>
</comment>
<dbReference type="Gene3D" id="1.20.1280.50">
    <property type="match status" value="1"/>
</dbReference>
<dbReference type="PANTHER" id="PTHR38926">
    <property type="entry name" value="F-BOX DOMAIN CONTAINING PROTEIN, EXPRESSED"/>
    <property type="match status" value="1"/>
</dbReference>
<dbReference type="InterPro" id="IPR032675">
    <property type="entry name" value="LRR_dom_sf"/>
</dbReference>
<gene>
    <name evidence="2" type="ORF">KI387_019821</name>
</gene>
<dbReference type="InterPro" id="IPR001611">
    <property type="entry name" value="Leu-rich_rpt"/>
</dbReference>
<dbReference type="Proteomes" id="UP000824469">
    <property type="component" value="Unassembled WGS sequence"/>
</dbReference>
<sequence>DSREEFGRPWEELIPDALALIFKKMSFQEILTVVPAVCKSWRKVAMQPDCWQEIDIEDWCRRCKPETMDRMVEMLVNRSRGSMRKLCVFGLNNDPIFAFVASYAHSLQALRMPMSEVTDSIATQVAPKLANVTYLDISCCEKMTSSSLEALGKHCKFLTRLSRNMHPQGTVGQSPKDDEAFAIAKHMSRLKHLELAYGLLTDAGMDALLSMCRDLEHLDIRGCWNVAMQNSLAERCHKLKVFLGPVVDDSDCYDLEDYHSYDDEYDSMSDYDYDYYPRDYEEEFYESDDAWDEDLDGIQLRVYDGTVSNDSDDSSDWPTSPSAHNLQILRIPMSEVTDTITNQVAPKLATVTYLDISWCEKMTSSSLETLGKHCKFLTHLSRNMYPPCTASRSPKDDEAFAIAKHMSHLKHLELSYGLFTDSGIGAILNMCKELDHLDIRGCWNVAMQDSLSERCCRLKVFLGPVVDDSDYSDLEDYNSYDDEYDSLSYYDYDYSQWLYDEDFYESDEWDEYFDGIQLRGDGGPVSNETDDSND</sequence>
<dbReference type="FunFam" id="1.20.1280.50:FF:000022">
    <property type="entry name" value="F-box protein FBW2"/>
    <property type="match status" value="1"/>
</dbReference>
<proteinExistence type="predicted"/>
<accession>A0AA38LEF4</accession>
<dbReference type="Pfam" id="PF13516">
    <property type="entry name" value="LRR_6"/>
    <property type="match status" value="2"/>
</dbReference>
<dbReference type="OMA" id="INIWHFG"/>
<protein>
    <recommendedName>
        <fullName evidence="1">F-box domain-containing protein</fullName>
    </recommendedName>
</protein>
<evidence type="ECO:0000313" key="2">
    <source>
        <dbReference type="EMBL" id="KAH9318052.1"/>
    </source>
</evidence>
<dbReference type="InterPro" id="IPR036047">
    <property type="entry name" value="F-box-like_dom_sf"/>
</dbReference>
<dbReference type="PANTHER" id="PTHR38926:SF81">
    <property type="entry name" value="F-BOX DOMAIN-CONTAINING PROTEIN"/>
    <property type="match status" value="1"/>
</dbReference>
<dbReference type="SUPFAM" id="SSF52047">
    <property type="entry name" value="RNI-like"/>
    <property type="match status" value="1"/>
</dbReference>
<evidence type="ECO:0000313" key="3">
    <source>
        <dbReference type="Proteomes" id="UP000824469"/>
    </source>
</evidence>
<dbReference type="InterPro" id="IPR006553">
    <property type="entry name" value="Leu-rich_rpt_Cys-con_subtyp"/>
</dbReference>